<evidence type="ECO:0000313" key="8">
    <source>
        <dbReference type="EMBL" id="SWT08818.1"/>
    </source>
</evidence>
<dbReference type="EMBL" id="UGLB01000003">
    <property type="protein sequence ID" value="STT50394.1"/>
    <property type="molecule type" value="Genomic_DNA"/>
</dbReference>
<evidence type="ECO:0000313" key="5">
    <source>
        <dbReference type="EMBL" id="STT50394.1"/>
    </source>
</evidence>
<evidence type="ECO:0000313" key="15">
    <source>
        <dbReference type="Proteomes" id="UP000441029"/>
    </source>
</evidence>
<dbReference type="InterPro" id="IPR036937">
    <property type="entry name" value="Adhesion_dom_fimbrial_sf"/>
</dbReference>
<dbReference type="GO" id="GO:0009289">
    <property type="term" value="C:pilus"/>
    <property type="evidence" value="ECO:0007669"/>
    <property type="project" value="InterPro"/>
</dbReference>
<dbReference type="RefSeq" id="WP_023279258.1">
    <property type="nucleotide sequence ID" value="NZ_ABLUVU020000005.1"/>
</dbReference>
<evidence type="ECO:0000313" key="14">
    <source>
        <dbReference type="Proteomes" id="UP000269921"/>
    </source>
</evidence>
<evidence type="ECO:0000313" key="3">
    <source>
        <dbReference type="EMBL" id="GHK53974.1"/>
    </source>
</evidence>
<dbReference type="Proteomes" id="UP000655094">
    <property type="component" value="Unassembled WGS sequence"/>
</dbReference>
<reference evidence="8 13" key="2">
    <citation type="submission" date="2018-08" db="EMBL/GenBank/DDBJ databases">
        <authorList>
            <consortium name="Pathogen Informatics"/>
        </authorList>
    </citation>
    <scope>NUCLEOTIDE SEQUENCE [LARGE SCALE GENOMIC DNA]</scope>
    <source>
        <strain evidence="8 13">EuSCAPE_TR125</strain>
    </source>
</reference>
<dbReference type="PANTHER" id="PTHR33420:SF26">
    <property type="entry name" value="FIMBRIAL SUBUNIT"/>
    <property type="match status" value="1"/>
</dbReference>
<reference evidence="10 11" key="1">
    <citation type="submission" date="2018-06" db="EMBL/GenBank/DDBJ databases">
        <authorList>
            <consortium name="Pathogen Informatics"/>
            <person name="Doyle S."/>
        </authorList>
    </citation>
    <scope>NUCLEOTIDE SEQUENCE [LARGE SCALE GENOMIC DNA]</scope>
    <source>
        <strain evidence="7 12">NCTC204</strain>
        <strain evidence="6 10">NCTC8849</strain>
        <strain evidence="5 11">NCTC9637</strain>
    </source>
</reference>
<dbReference type="EMBL" id="UJRG01000002">
    <property type="protein sequence ID" value="SWT08818.1"/>
    <property type="molecule type" value="Genomic_DNA"/>
</dbReference>
<name>A0A0S3FAD2_KLEPN</name>
<dbReference type="EMBL" id="WJVL01000001">
    <property type="protein sequence ID" value="MRJ94423.1"/>
    <property type="molecule type" value="Genomic_DNA"/>
</dbReference>
<dbReference type="Proteomes" id="UP000441029">
    <property type="component" value="Unassembled WGS sequence"/>
</dbReference>
<gene>
    <name evidence="5" type="primary">papH_1</name>
    <name evidence="9" type="synonym">lpfA</name>
    <name evidence="6" type="synonym">papH_2</name>
    <name evidence="9" type="ORF">BANRA_00716</name>
    <name evidence="4" type="ORF">GJJ01_00380</name>
    <name evidence="3" type="ORF">KPZU09_37100</name>
    <name evidence="7" type="ORF">NCTC204_00508</name>
    <name evidence="6" type="ORF">NCTC8849_01297</name>
    <name evidence="5" type="ORF">NCTC9637_05381</name>
    <name evidence="8" type="ORF">SAMEA3729652_00972</name>
</gene>
<reference evidence="9 14" key="3">
    <citation type="submission" date="2018-10" db="EMBL/GenBank/DDBJ databases">
        <authorList>
            <person name="Noll B N."/>
        </authorList>
    </citation>
    <scope>NUCLEOTIDE SEQUENCE [LARGE SCALE GENOMIC DNA]</scope>
    <source>
        <strain evidence="9">Kpneu006</strain>
    </source>
</reference>
<evidence type="ECO:0000313" key="12">
    <source>
        <dbReference type="Proteomes" id="UP000255192"/>
    </source>
</evidence>
<dbReference type="Proteomes" id="UP000254799">
    <property type="component" value="Unassembled WGS sequence"/>
</dbReference>
<dbReference type="Proteomes" id="UP000258798">
    <property type="component" value="Unassembled WGS sequence"/>
</dbReference>
<dbReference type="Proteomes" id="UP000255099">
    <property type="component" value="Unassembled WGS sequence"/>
</dbReference>
<reference evidence="4 15" key="4">
    <citation type="submission" date="2019-11" db="EMBL/GenBank/DDBJ databases">
        <title>Molecular typing, antibiotic resistance determination and virulence profiling for 36 multidrug-resistant clinical Klebsiella pneumoniae isolates using second- and third-generation sequencing.</title>
        <authorList>
            <person name="Shelenkov A."/>
            <person name="Mikhaylova Y."/>
            <person name="Yanushevich Y."/>
            <person name="Samoilov A."/>
            <person name="Petrova L."/>
            <person name="Fomina V."/>
            <person name="Gusarov V."/>
            <person name="Zamyatin M."/>
            <person name="Shagin D."/>
        </authorList>
    </citation>
    <scope>NUCLEOTIDE SEQUENCE [LARGE SCALE GENOMIC DNA]</scope>
    <source>
        <strain evidence="4 15">CriePir226</strain>
    </source>
</reference>
<feature type="domain" description="Fimbrial-type adhesion" evidence="2">
    <location>
        <begin position="70"/>
        <end position="221"/>
    </location>
</feature>
<dbReference type="Pfam" id="PF00419">
    <property type="entry name" value="Fimbrial"/>
    <property type="match status" value="1"/>
</dbReference>
<protein>
    <submittedName>
        <fullName evidence="4 5">Fimbrial protein</fullName>
    </submittedName>
    <submittedName>
        <fullName evidence="9">Major fimbrial subunit LpfA</fullName>
    </submittedName>
</protein>
<evidence type="ECO:0000313" key="11">
    <source>
        <dbReference type="Proteomes" id="UP000255099"/>
    </source>
</evidence>
<dbReference type="PANTHER" id="PTHR33420">
    <property type="entry name" value="FIMBRIAL SUBUNIT ELFA-RELATED"/>
    <property type="match status" value="1"/>
</dbReference>
<keyword evidence="1" id="KW-0472">Membrane</keyword>
<dbReference type="EMBL" id="UWVH01000001">
    <property type="protein sequence ID" value="VCV72898.1"/>
    <property type="molecule type" value="Genomic_DNA"/>
</dbReference>
<dbReference type="AlphaFoldDB" id="A0A0S3FAD2"/>
<dbReference type="EMBL" id="UGLC01000002">
    <property type="protein sequence ID" value="STT52750.1"/>
    <property type="molecule type" value="Genomic_DNA"/>
</dbReference>
<accession>A0A0S3FAD2</accession>
<organism evidence="5 11">
    <name type="scientific">Klebsiella pneumoniae</name>
    <dbReference type="NCBI Taxonomy" id="573"/>
    <lineage>
        <taxon>Bacteria</taxon>
        <taxon>Pseudomonadati</taxon>
        <taxon>Pseudomonadota</taxon>
        <taxon>Gammaproteobacteria</taxon>
        <taxon>Enterobacterales</taxon>
        <taxon>Enterobacteriaceae</taxon>
        <taxon>Klebsiella/Raoultella group</taxon>
        <taxon>Klebsiella</taxon>
        <taxon>Klebsiella pneumoniae complex</taxon>
    </lineage>
</organism>
<evidence type="ECO:0000313" key="7">
    <source>
        <dbReference type="EMBL" id="STU71623.1"/>
    </source>
</evidence>
<dbReference type="InterPro" id="IPR050263">
    <property type="entry name" value="Bact_Fimbrial_Adh_Pro"/>
</dbReference>
<dbReference type="InterPro" id="IPR008966">
    <property type="entry name" value="Adhesion_dom_sf"/>
</dbReference>
<dbReference type="InterPro" id="IPR000259">
    <property type="entry name" value="Adhesion_dom_fimbrial"/>
</dbReference>
<evidence type="ECO:0000313" key="4">
    <source>
        <dbReference type="EMBL" id="MRJ94423.1"/>
    </source>
</evidence>
<reference evidence="3" key="5">
    <citation type="submission" date="2020-10" db="EMBL/GenBank/DDBJ databases">
        <title>Genome Sequence of ESBL Producing Zambian Clinical Strains.</title>
        <authorList>
            <person name="Shawa M."/>
            <person name="Furuta Y."/>
            <person name="Simbotwe M."/>
            <person name="Mulenga E."/>
            <person name="Mubanga M."/>
            <person name="Mulenga G."/>
            <person name="Kaile C."/>
            <person name="Zorigt T."/>
            <person name="Hang'ombe B."/>
            <person name="Higashi H."/>
        </authorList>
    </citation>
    <scope>NUCLEOTIDE SEQUENCE</scope>
    <source>
        <strain evidence="3">Zam_UTH_09</strain>
    </source>
</reference>
<dbReference type="Proteomes" id="UP000269921">
    <property type="component" value="Unassembled WGS sequence"/>
</dbReference>
<evidence type="ECO:0000313" key="6">
    <source>
        <dbReference type="EMBL" id="STT52750.1"/>
    </source>
</evidence>
<keyword evidence="1" id="KW-1133">Transmembrane helix</keyword>
<feature type="transmembrane region" description="Helical" evidence="1">
    <location>
        <begin position="20"/>
        <end position="44"/>
    </location>
</feature>
<dbReference type="EMBL" id="UGMD01000002">
    <property type="protein sequence ID" value="STU71623.1"/>
    <property type="molecule type" value="Genomic_DNA"/>
</dbReference>
<dbReference type="EMBL" id="BNFF01000001">
    <property type="protein sequence ID" value="GHK53974.1"/>
    <property type="molecule type" value="Genomic_DNA"/>
</dbReference>
<evidence type="ECO:0000313" key="9">
    <source>
        <dbReference type="EMBL" id="VCV72898.1"/>
    </source>
</evidence>
<dbReference type="Gene3D" id="2.60.40.1090">
    <property type="entry name" value="Fimbrial-type adhesion domain"/>
    <property type="match status" value="1"/>
</dbReference>
<dbReference type="SUPFAM" id="SSF49401">
    <property type="entry name" value="Bacterial adhesins"/>
    <property type="match status" value="1"/>
</dbReference>
<dbReference type="GO" id="GO:0043709">
    <property type="term" value="P:cell adhesion involved in single-species biofilm formation"/>
    <property type="evidence" value="ECO:0007669"/>
    <property type="project" value="TreeGrafter"/>
</dbReference>
<evidence type="ECO:0000313" key="13">
    <source>
        <dbReference type="Proteomes" id="UP000258798"/>
    </source>
</evidence>
<dbReference type="Proteomes" id="UP000255192">
    <property type="component" value="Unassembled WGS sequence"/>
</dbReference>
<evidence type="ECO:0000259" key="2">
    <source>
        <dbReference type="Pfam" id="PF00419"/>
    </source>
</evidence>
<keyword evidence="1" id="KW-0812">Transmembrane</keyword>
<evidence type="ECO:0000313" key="10">
    <source>
        <dbReference type="Proteomes" id="UP000254799"/>
    </source>
</evidence>
<sequence>MVMTYKVGISQRKICGGVELKYYCIFVRGVLMIPMILGAMVFLLSPVYALGQGKGDVEGSSGTLFVHGALTESACRLEMASAHQDVLLGEIGTGRLQKIGSRGEPVWIELHLEDCLRSPVIGRDKRTGALTWSEDQPAVTVSFRAMRDVDNPQLVKVEGVSGLGLRLVDAQGEDVRLGSKGKPLFLRPEQNTLSYAVIPERTLANLNSGSYMAVVDFNLSYE</sequence>
<evidence type="ECO:0000256" key="1">
    <source>
        <dbReference type="SAM" id="Phobius"/>
    </source>
</evidence>
<proteinExistence type="predicted"/>